<geneLocation type="plasmid" evidence="1 2">
    <name>SGLP1</name>
</geneLocation>
<gene>
    <name evidence="1" type="ORF">WQO_34235</name>
</gene>
<keyword evidence="1" id="KW-0614">Plasmid</keyword>
<dbReference type="EMBL" id="CP013739">
    <property type="protein sequence ID" value="ALU98501.1"/>
    <property type="molecule type" value="Genomic_DNA"/>
</dbReference>
<protein>
    <submittedName>
        <fullName evidence="1">Uncharacterized protein</fullName>
    </submittedName>
</protein>
<evidence type="ECO:0000313" key="1">
    <source>
        <dbReference type="EMBL" id="ALU98501.1"/>
    </source>
</evidence>
<dbReference type="KEGG" id="sgb:WQO_34235"/>
<name>A0A0U3CAA7_STRGL</name>
<proteinExistence type="predicted"/>
<evidence type="ECO:0000313" key="2">
    <source>
        <dbReference type="Proteomes" id="UP000064183"/>
    </source>
</evidence>
<sequence>MSVDSTHRARRLSSAGAVRGGRSAYPAIAHPGAGGARARRIEVDYEVEVTIDRAIVDGHIRGAEVDDYGRIWIDYV</sequence>
<dbReference type="Proteomes" id="UP000064183">
    <property type="component" value="Plasmid SGLP1"/>
</dbReference>
<dbReference type="AlphaFoldDB" id="A0A0U3CAA7"/>
<reference evidence="1 2" key="1">
    <citation type="journal article" date="2012" name="J. Bacteriol.">
        <title>Draft genome sequence of Streptomyces globisporus C-1027, which produces an antitumor antibiotic consisting of a nine-membered enediyne with a chromoprotein.</title>
        <authorList>
            <person name="Wang L."/>
            <person name="Wang S."/>
            <person name="He Q."/>
            <person name="Yu T."/>
            <person name="Li Q."/>
            <person name="Hong B."/>
        </authorList>
    </citation>
    <scope>NUCLEOTIDE SEQUENCE [LARGE SCALE GENOMIC DNA]</scope>
    <source>
        <strain evidence="1 2">C-1027</strain>
        <plasmid evidence="1 2">SGLP1</plasmid>
    </source>
</reference>
<accession>A0A0U3CAA7</accession>
<organism evidence="1 2">
    <name type="scientific">Streptomyces globisporus C-1027</name>
    <dbReference type="NCBI Taxonomy" id="1172567"/>
    <lineage>
        <taxon>Bacteria</taxon>
        <taxon>Bacillati</taxon>
        <taxon>Actinomycetota</taxon>
        <taxon>Actinomycetes</taxon>
        <taxon>Kitasatosporales</taxon>
        <taxon>Streptomycetaceae</taxon>
        <taxon>Streptomyces</taxon>
    </lineage>
</organism>